<reference evidence="2 3" key="1">
    <citation type="journal article" date="2010" name="Nature">
        <title>Perigord black truffle genome uncovers evolutionary origins and mechanisms of symbiosis.</title>
        <authorList>
            <person name="Martin F."/>
            <person name="Kohler A."/>
            <person name="Murat C."/>
            <person name="Balestrini R."/>
            <person name="Coutinho P.M."/>
            <person name="Jaillon O."/>
            <person name="Montanini B."/>
            <person name="Morin E."/>
            <person name="Noel B."/>
            <person name="Percudani R."/>
            <person name="Porcel B."/>
            <person name="Rubini A."/>
            <person name="Amicucci A."/>
            <person name="Amselem J."/>
            <person name="Anthouard V."/>
            <person name="Arcioni S."/>
            <person name="Artiguenave F."/>
            <person name="Aury J.M."/>
            <person name="Ballario P."/>
            <person name="Bolchi A."/>
            <person name="Brenna A."/>
            <person name="Brun A."/>
            <person name="Buee M."/>
            <person name="Cantarel B."/>
            <person name="Chevalier G."/>
            <person name="Couloux A."/>
            <person name="Da Silva C."/>
            <person name="Denoeud F."/>
            <person name="Duplessis S."/>
            <person name="Ghignone S."/>
            <person name="Hilselberger B."/>
            <person name="Iotti M."/>
            <person name="Marcais B."/>
            <person name="Mello A."/>
            <person name="Miranda M."/>
            <person name="Pacioni G."/>
            <person name="Quesneville H."/>
            <person name="Riccioni C."/>
            <person name="Ruotolo R."/>
            <person name="Splivallo R."/>
            <person name="Stocchi V."/>
            <person name="Tisserant E."/>
            <person name="Viscomi A.R."/>
            <person name="Zambonelli A."/>
            <person name="Zampieri E."/>
            <person name="Henrissat B."/>
            <person name="Lebrun M.H."/>
            <person name="Paolocci F."/>
            <person name="Bonfante P."/>
            <person name="Ottonello S."/>
            <person name="Wincker P."/>
        </authorList>
    </citation>
    <scope>NUCLEOTIDE SEQUENCE [LARGE SCALE GENOMIC DNA]</scope>
    <source>
        <strain evidence="2 3">Mel28</strain>
    </source>
</reference>
<feature type="compositionally biased region" description="Pro residues" evidence="1">
    <location>
        <begin position="552"/>
        <end position="566"/>
    </location>
</feature>
<evidence type="ECO:0000313" key="2">
    <source>
        <dbReference type="EMBL" id="CAZ85764.1"/>
    </source>
</evidence>
<sequence>MPRYRKLPPISRTPTPPPDFLRRLRPFSCNPFEPVEEDSQDRDDGDDEDVNVTPTSSASHSFPLIKGVREPKKQYPPVGKVPAGRSKRQRIEKQPQVEEASPDIVLENESVSEWDILGSIFVAGGFLMMGNGFGERESGEDEVGEREDENFSKSGATQVMNDTQSTVAGAGGEGNFRGMGGARVDSLQSSEAQTTAKCPQRPDVRHTYNINSIVKGRFHTATPFELEESSEVLDVGARDTGELILSGTDNHDDGETGPNDSNPTASPAKLVEDSGDFGDARKHAQPTAPLSPDHRGKSAENVFIPITPETTISNHAIPPMSGSAISRTTLDSSAPRELLSRDTELKKKAEGDEWLKGLTFEILALPERIAISIRGRDFFDSGSHKLCWNELKEKIDQGLGIGPNLHHSTVIVNWKFRLKTQADLDICIERLTPHGRPIHHVVVLFCSTTANASGNAGVKIDEESITKEVVEMLEAQDRNYWMGKSVAPSVTDLIPASKDSNADVVLGKLPGEAQDSIRRNFGNPQPALPRPPAPLPENPTTLNPTRTSISHKPPPGVLIAPKPPLWRTPNSPSTSHSKKIRTTTAGTQFHSSTVRRVTPEQPSGQIMAPGNKSSNKTDDSPAPPSTNGAPTPAATKWRSKPSTRNSPLRVSTRSLHNPARGGDVQFQRNTRSSSKAAKLSLSDQLQKESEVKDSDQPSPGTASADVHSSPPKRRRSTGGLSRAKKRLAKSTNPASNPQASTSQNQQSSLNASSTSMRPPPRDQMDITTPKALATTCALAENDPLEPSSVNDAMDMDPPTTNGAEGSAQGTEPNDLSINEGSVIDKANAGNTVYAMDEVDILLKAVMDVYDSAEEQSAPRPMKSPTLPVDGPEGGDTANRGIVPVTLANTASPPTSNGAEGDISTHGSKSLIAKPMPEETLAGPPPNRSPTPVVGEPRAEIRTDTGAEPATTTKPQSPAPKDNEGGGIIEKKSLIVKLKSKGIAVLLPSITDSDATNRLYDTSDQASDQTPNHCSNQSKPKPVWPVPPPPLSASPPATKIQSVPRPPIYRKPDPPAPKSAENAKTTPNDTPWAPKQAISTTTSSPKAGSSGEKLSPEPSGPLVASSDALAAARKKVEQEKGSKNKAKNIPHNAFPTPVLPPRNQDTRAQSPQSQPPETNSARPSPRPLTSTSSAQIAVHKPASYARPSPSSDAKITSAAAITKSGAHREGVPLPRTVPRLSHTPVPTPSAPTPLPISTTITPSKDMDDSHLIQGKAGDATINSAAPLHLHKASESAMEEPCSKFTPLVSKSNFLYFEPSAVKKSPSGPHEKQPTAQDLVPLFDSPSTTPPDTKPKPERMVFAVTRYNNNATTPPHCAKIYGHEILSTGEPNKFSWEKLREILESRHKFVDFKECLVINLFHVVEGEKELNEGLNIGVYLNTNDVLIVKVDPLGRLPPPLVAEMKAARLVARKAGRETE</sequence>
<feature type="region of interest" description="Disordered" evidence="1">
    <location>
        <begin position="312"/>
        <end position="336"/>
    </location>
</feature>
<feature type="compositionally biased region" description="Low complexity" evidence="1">
    <location>
        <begin position="538"/>
        <end position="547"/>
    </location>
</feature>
<dbReference type="Proteomes" id="UP000006911">
    <property type="component" value="Unassembled WGS sequence"/>
</dbReference>
<dbReference type="GeneID" id="9182359"/>
<feature type="region of interest" description="Disordered" evidence="1">
    <location>
        <begin position="986"/>
        <end position="1246"/>
    </location>
</feature>
<feature type="region of interest" description="Disordered" evidence="1">
    <location>
        <begin position="1300"/>
        <end position="1335"/>
    </location>
</feature>
<feature type="compositionally biased region" description="Low complexity" evidence="1">
    <location>
        <begin position="734"/>
        <end position="755"/>
    </location>
</feature>
<feature type="compositionally biased region" description="Pro residues" evidence="1">
    <location>
        <begin position="1021"/>
        <end position="1032"/>
    </location>
</feature>
<feature type="compositionally biased region" description="Polar residues" evidence="1">
    <location>
        <begin position="640"/>
        <end position="655"/>
    </location>
</feature>
<feature type="compositionally biased region" description="Polar residues" evidence="1">
    <location>
        <begin position="798"/>
        <end position="817"/>
    </location>
</feature>
<dbReference type="PANTHER" id="PTHR24216:SF65">
    <property type="entry name" value="PAXILLIN-LIKE PROTEIN 1"/>
    <property type="match status" value="1"/>
</dbReference>
<feature type="region of interest" description="Disordered" evidence="1">
    <location>
        <begin position="887"/>
        <end position="968"/>
    </location>
</feature>
<dbReference type="KEGG" id="tml:GSTUM_00010809001"/>
<dbReference type="HOGENOM" id="CLU_250966_0_0_1"/>
<feature type="region of interest" description="Disordered" evidence="1">
    <location>
        <begin position="853"/>
        <end position="874"/>
    </location>
</feature>
<feature type="compositionally biased region" description="Polar residues" evidence="1">
    <location>
        <begin position="1076"/>
        <end position="1086"/>
    </location>
</feature>
<organism evidence="2 3">
    <name type="scientific">Tuber melanosporum (strain Mel28)</name>
    <name type="common">Perigord black truffle</name>
    <dbReference type="NCBI Taxonomy" id="656061"/>
    <lineage>
        <taxon>Eukaryota</taxon>
        <taxon>Fungi</taxon>
        <taxon>Dikarya</taxon>
        <taxon>Ascomycota</taxon>
        <taxon>Pezizomycotina</taxon>
        <taxon>Pezizomycetes</taxon>
        <taxon>Pezizales</taxon>
        <taxon>Tuberaceae</taxon>
        <taxon>Tuber</taxon>
    </lineage>
</organism>
<proteinExistence type="predicted"/>
<feature type="region of interest" description="Disordered" evidence="1">
    <location>
        <begin position="243"/>
        <end position="298"/>
    </location>
</feature>
<gene>
    <name evidence="2" type="ORF">GSTUM_00010809001</name>
</gene>
<evidence type="ECO:0000256" key="1">
    <source>
        <dbReference type="SAM" id="MobiDB-lite"/>
    </source>
</evidence>
<feature type="compositionally biased region" description="Polar residues" evidence="1">
    <location>
        <begin position="887"/>
        <end position="897"/>
    </location>
</feature>
<name>D5GMM1_TUBMM</name>
<feature type="compositionally biased region" description="Low complexity" evidence="1">
    <location>
        <begin position="672"/>
        <end position="682"/>
    </location>
</feature>
<keyword evidence="3" id="KW-1185">Reference proteome</keyword>
<feature type="compositionally biased region" description="Pro residues" evidence="1">
    <location>
        <begin position="1043"/>
        <end position="1056"/>
    </location>
</feature>
<dbReference type="RefSeq" id="XP_002841573.1">
    <property type="nucleotide sequence ID" value="XM_002841527.1"/>
</dbReference>
<feature type="compositionally biased region" description="Basic and acidic residues" evidence="1">
    <location>
        <begin position="685"/>
        <end position="695"/>
    </location>
</feature>
<feature type="compositionally biased region" description="Pro residues" evidence="1">
    <location>
        <begin position="526"/>
        <end position="537"/>
    </location>
</feature>
<dbReference type="OMA" id="ENDANFW"/>
<protein>
    <submittedName>
        <fullName evidence="2">(Perigord truffle) hypothetical protein</fullName>
    </submittedName>
</protein>
<dbReference type="EMBL" id="FN430357">
    <property type="protein sequence ID" value="CAZ85764.1"/>
    <property type="molecule type" value="Genomic_DNA"/>
</dbReference>
<feature type="compositionally biased region" description="Low complexity" evidence="1">
    <location>
        <begin position="1159"/>
        <end position="1173"/>
    </location>
</feature>
<feature type="region of interest" description="Disordered" evidence="1">
    <location>
        <begin position="1"/>
        <end position="99"/>
    </location>
</feature>
<feature type="compositionally biased region" description="Polar residues" evidence="1">
    <location>
        <begin position="323"/>
        <end position="332"/>
    </location>
</feature>
<feature type="compositionally biased region" description="Polar residues" evidence="1">
    <location>
        <begin position="582"/>
        <end position="604"/>
    </location>
</feature>
<dbReference type="PANTHER" id="PTHR24216">
    <property type="entry name" value="PAXILLIN-RELATED"/>
    <property type="match status" value="1"/>
</dbReference>
<feature type="compositionally biased region" description="Basic residues" evidence="1">
    <location>
        <begin position="710"/>
        <end position="728"/>
    </location>
</feature>
<feature type="compositionally biased region" description="Pro residues" evidence="1">
    <location>
        <begin position="1224"/>
        <end position="1233"/>
    </location>
</feature>
<feature type="compositionally biased region" description="Polar residues" evidence="1">
    <location>
        <begin position="1145"/>
        <end position="1158"/>
    </location>
</feature>
<accession>D5GMM1</accession>
<evidence type="ECO:0000313" key="3">
    <source>
        <dbReference type="Proteomes" id="UP000006911"/>
    </source>
</evidence>
<feature type="region of interest" description="Disordered" evidence="1">
    <location>
        <begin position="514"/>
        <end position="817"/>
    </location>
</feature>
<dbReference type="InParanoid" id="D5GMM1"/>
<feature type="compositionally biased region" description="Polar residues" evidence="1">
    <location>
        <begin position="989"/>
        <end position="1017"/>
    </location>
</feature>
<feature type="compositionally biased region" description="Acidic residues" evidence="1">
    <location>
        <begin position="34"/>
        <end position="50"/>
    </location>
</feature>